<evidence type="ECO:0000313" key="2">
    <source>
        <dbReference type="Proteomes" id="UP001610334"/>
    </source>
</evidence>
<name>A0ABR4HF36_9EURO</name>
<dbReference type="Proteomes" id="UP001610334">
    <property type="component" value="Unassembled WGS sequence"/>
</dbReference>
<protein>
    <submittedName>
        <fullName evidence="1">Uncharacterized protein</fullName>
    </submittedName>
</protein>
<accession>A0ABR4HF36</accession>
<proteinExistence type="predicted"/>
<organism evidence="1 2">
    <name type="scientific">Aspergillus granulosus</name>
    <dbReference type="NCBI Taxonomy" id="176169"/>
    <lineage>
        <taxon>Eukaryota</taxon>
        <taxon>Fungi</taxon>
        <taxon>Dikarya</taxon>
        <taxon>Ascomycota</taxon>
        <taxon>Pezizomycotina</taxon>
        <taxon>Eurotiomycetes</taxon>
        <taxon>Eurotiomycetidae</taxon>
        <taxon>Eurotiales</taxon>
        <taxon>Aspergillaceae</taxon>
        <taxon>Aspergillus</taxon>
        <taxon>Aspergillus subgen. Nidulantes</taxon>
    </lineage>
</organism>
<evidence type="ECO:0000313" key="1">
    <source>
        <dbReference type="EMBL" id="KAL2814111.1"/>
    </source>
</evidence>
<comment type="caution">
    <text evidence="1">The sequence shown here is derived from an EMBL/GenBank/DDBJ whole genome shotgun (WGS) entry which is preliminary data.</text>
</comment>
<keyword evidence="2" id="KW-1185">Reference proteome</keyword>
<dbReference type="EMBL" id="JBFXLT010000035">
    <property type="protein sequence ID" value="KAL2814111.1"/>
    <property type="molecule type" value="Genomic_DNA"/>
</dbReference>
<reference evidence="1 2" key="1">
    <citation type="submission" date="2024-07" db="EMBL/GenBank/DDBJ databases">
        <title>Section-level genome sequencing and comparative genomics of Aspergillus sections Usti and Cavernicolus.</title>
        <authorList>
            <consortium name="Lawrence Berkeley National Laboratory"/>
            <person name="Nybo J.L."/>
            <person name="Vesth T.C."/>
            <person name="Theobald S."/>
            <person name="Frisvad J.C."/>
            <person name="Larsen T.O."/>
            <person name="Kjaerboelling I."/>
            <person name="Rothschild-Mancinelli K."/>
            <person name="Lyhne E.K."/>
            <person name="Kogle M.E."/>
            <person name="Barry K."/>
            <person name="Clum A."/>
            <person name="Na H."/>
            <person name="Ledsgaard L."/>
            <person name="Lin J."/>
            <person name="Lipzen A."/>
            <person name="Kuo A."/>
            <person name="Riley R."/>
            <person name="Mondo S."/>
            <person name="Labutti K."/>
            <person name="Haridas S."/>
            <person name="Pangalinan J."/>
            <person name="Salamov A.A."/>
            <person name="Simmons B.A."/>
            <person name="Magnuson J.K."/>
            <person name="Chen J."/>
            <person name="Drula E."/>
            <person name="Henrissat B."/>
            <person name="Wiebenga A."/>
            <person name="Lubbers R.J."/>
            <person name="Gomes A.C."/>
            <person name="Makela M.R."/>
            <person name="Stajich J."/>
            <person name="Grigoriev I.V."/>
            <person name="Mortensen U.H."/>
            <person name="De Vries R.P."/>
            <person name="Baker S.E."/>
            <person name="Andersen M.R."/>
        </authorList>
    </citation>
    <scope>NUCLEOTIDE SEQUENCE [LARGE SCALE GENOMIC DNA]</scope>
    <source>
        <strain evidence="1 2">CBS 588.65</strain>
    </source>
</reference>
<gene>
    <name evidence="1" type="ORF">BJX63DRAFT_392939</name>
</gene>
<sequence>MEDASHPWVGCTFFVGRSWGRNCCFISIRSTFERVLRTRPGGQRVPAYNIIGRKSSTTMILSPDNITATLILPPRYHYRPSVPTGQGL</sequence>